<dbReference type="PANTHER" id="PTHR42904">
    <property type="entry name" value="NUDIX HYDROLASE, NUDC SUBFAMILY"/>
    <property type="match status" value="1"/>
</dbReference>
<dbReference type="Pfam" id="PF09296">
    <property type="entry name" value="NUDIX-like"/>
    <property type="match status" value="1"/>
</dbReference>
<evidence type="ECO:0000256" key="1">
    <source>
        <dbReference type="ARBA" id="ARBA00009595"/>
    </source>
</evidence>
<dbReference type="Gene3D" id="3.90.79.10">
    <property type="entry name" value="Nucleoside Triphosphate Pyrophosphohydrolase"/>
    <property type="match status" value="1"/>
</dbReference>
<feature type="binding site" evidence="8">
    <location>
        <position position="235"/>
    </location>
    <ligand>
        <name>a divalent metal cation</name>
        <dbReference type="ChEBI" id="CHEBI:60240"/>
        <label>1</label>
    </ligand>
</feature>
<feature type="binding site" evidence="8">
    <location>
        <position position="110"/>
    </location>
    <ligand>
        <name>Zn(2+)</name>
        <dbReference type="ChEBI" id="CHEBI:29105"/>
    </ligand>
</feature>
<dbReference type="PANTHER" id="PTHR42904:SF6">
    <property type="entry name" value="NAD-CAPPED RNA HYDROLASE NUDT12"/>
    <property type="match status" value="1"/>
</dbReference>
<dbReference type="InterPro" id="IPR015797">
    <property type="entry name" value="NUDIX_hydrolase-like_dom_sf"/>
</dbReference>
<dbReference type="InterPro" id="IPR015376">
    <property type="entry name" value="Znr_NADH_PPase"/>
</dbReference>
<dbReference type="OrthoDB" id="9787476at2"/>
<dbReference type="GO" id="GO:0000210">
    <property type="term" value="F:NAD+ diphosphatase activity"/>
    <property type="evidence" value="ECO:0007669"/>
    <property type="project" value="UniProtKB-UniRule"/>
</dbReference>
<dbReference type="GO" id="GO:0005829">
    <property type="term" value="C:cytosol"/>
    <property type="evidence" value="ECO:0007669"/>
    <property type="project" value="TreeGrafter"/>
</dbReference>
<comment type="caution">
    <text evidence="8">Lacks conserved residue(s) required for the propagation of feature annotation.</text>
</comment>
<feature type="binding site" evidence="8">
    <location>
        <position position="257"/>
    </location>
    <ligand>
        <name>substrate</name>
    </ligand>
</feature>
<dbReference type="HAMAP" id="MF_00297">
    <property type="entry name" value="Nudix_NudC"/>
    <property type="match status" value="1"/>
</dbReference>
<accession>A0A1W1VEV8</accession>
<evidence type="ECO:0000256" key="4">
    <source>
        <dbReference type="ARBA" id="ARBA00022842"/>
    </source>
</evidence>
<feature type="binding site" evidence="8">
    <location>
        <position position="194"/>
    </location>
    <ligand>
        <name>a divalent metal cation</name>
        <dbReference type="ChEBI" id="CHEBI:60240"/>
        <label>1</label>
    </ligand>
</feature>
<comment type="similarity">
    <text evidence="1 8">Belongs to the Nudix hydrolase family. NudC subfamily.</text>
</comment>
<dbReference type="InterPro" id="IPR015375">
    <property type="entry name" value="NADH_PPase-like_N"/>
</dbReference>
<sequence>MIRPASFMPSTEPLPPGDALLLLFQGGRLLLREDGTLPLGQAADFGSAFVNPLGTLEEQPVVAAQLVDDAPAGFELRPLRSVFGLLPEDLFGLAGYGVQIVEWDRTHRFCGHCATPTVRNGHEHSKTCPNCSLTVYPRVAPVVMVLVTRGGGAAREFLLARGPHFPPGMYSALAGFVEPSETLEDACHREVREEVGVEIRALRYFASQPWPFPHSLMIAFTAEYVGGEITPQPGEIEDARWYPVGELPSLPMPFSIARRLIDAVAQAGP</sequence>
<evidence type="ECO:0000256" key="6">
    <source>
        <dbReference type="ARBA" id="ARBA00023211"/>
    </source>
</evidence>
<dbReference type="CDD" id="cd03429">
    <property type="entry name" value="NUDIX_NADH_pyrophosphatase_Nudt13"/>
    <property type="match status" value="1"/>
</dbReference>
<keyword evidence="11" id="KW-1185">Reference proteome</keyword>
<proteinExistence type="inferred from homology"/>
<feature type="binding site" evidence="8">
    <location>
        <position position="194"/>
    </location>
    <ligand>
        <name>a divalent metal cation</name>
        <dbReference type="ChEBI" id="CHEBI:60240"/>
        <label>3</label>
    </ligand>
</feature>
<evidence type="ECO:0000256" key="2">
    <source>
        <dbReference type="ARBA" id="ARBA00022723"/>
    </source>
</evidence>
<dbReference type="EC" id="3.6.1.-" evidence="8"/>
<dbReference type="GO" id="GO:0000287">
    <property type="term" value="F:magnesium ion binding"/>
    <property type="evidence" value="ECO:0007669"/>
    <property type="project" value="UniProtKB-UniRule"/>
</dbReference>
<comment type="cofactor">
    <cofactor evidence="8">
        <name>Zn(2+)</name>
        <dbReference type="ChEBI" id="CHEBI:29105"/>
    </cofactor>
    <text evidence="8">Binds 1 zinc ion per subunit.</text>
</comment>
<feature type="binding site" evidence="8">
    <location>
        <position position="174"/>
    </location>
    <ligand>
        <name>a divalent metal cation</name>
        <dbReference type="ChEBI" id="CHEBI:60240"/>
        <label>1</label>
    </ligand>
</feature>
<dbReference type="Pfam" id="PF09297">
    <property type="entry name" value="Zn_ribbon_NUD"/>
    <property type="match status" value="1"/>
</dbReference>
<evidence type="ECO:0000256" key="7">
    <source>
        <dbReference type="ARBA" id="ARBA00023679"/>
    </source>
</evidence>
<feature type="binding site" evidence="8">
    <location>
        <position position="128"/>
    </location>
    <ligand>
        <name>Zn(2+)</name>
        <dbReference type="ChEBI" id="CHEBI:29105"/>
    </ligand>
</feature>
<comment type="subunit">
    <text evidence="8">Homodimer.</text>
</comment>
<evidence type="ECO:0000313" key="11">
    <source>
        <dbReference type="Proteomes" id="UP000192582"/>
    </source>
</evidence>
<dbReference type="InterPro" id="IPR049734">
    <property type="entry name" value="NudC-like_C"/>
</dbReference>
<dbReference type="InterPro" id="IPR022925">
    <property type="entry name" value="RNA_Hydrolase_NudC"/>
</dbReference>
<protein>
    <recommendedName>
        <fullName evidence="8">NAD-capped RNA hydrolase NudC</fullName>
        <shortName evidence="8">DeNADding enzyme NudC</shortName>
        <ecNumber evidence="8">3.6.1.-</ecNumber>
    </recommendedName>
    <alternativeName>
        <fullName evidence="8">NADH pyrophosphatase</fullName>
        <ecNumber evidence="8">3.6.1.22</ecNumber>
    </alternativeName>
</protein>
<dbReference type="GO" id="GO:0035529">
    <property type="term" value="F:NADH pyrophosphatase activity"/>
    <property type="evidence" value="ECO:0007669"/>
    <property type="project" value="TreeGrafter"/>
</dbReference>
<keyword evidence="6 8" id="KW-0464">Manganese</keyword>
<dbReference type="InterPro" id="IPR050241">
    <property type="entry name" value="NAD-cap_RNA_hydrolase_NudC"/>
</dbReference>
<dbReference type="Pfam" id="PF00293">
    <property type="entry name" value="NUDIX"/>
    <property type="match status" value="1"/>
</dbReference>
<feature type="binding site" evidence="8">
    <location>
        <position position="131"/>
    </location>
    <ligand>
        <name>Zn(2+)</name>
        <dbReference type="ChEBI" id="CHEBI:29105"/>
    </ligand>
</feature>
<dbReference type="RefSeq" id="WP_084048826.1">
    <property type="nucleotide sequence ID" value="NZ_FWWU01000009.1"/>
</dbReference>
<dbReference type="AlphaFoldDB" id="A0A1W1VEV8"/>
<dbReference type="InterPro" id="IPR020084">
    <property type="entry name" value="NUDIX_hydrolase_CS"/>
</dbReference>
<feature type="binding site" evidence="8">
    <location>
        <position position="123"/>
    </location>
    <ligand>
        <name>substrate</name>
    </ligand>
</feature>
<dbReference type="GO" id="GO:0019677">
    <property type="term" value="P:NAD+ catabolic process"/>
    <property type="evidence" value="ECO:0007669"/>
    <property type="project" value="TreeGrafter"/>
</dbReference>
<feature type="binding site" evidence="8">
    <location>
        <position position="80"/>
    </location>
    <ligand>
        <name>substrate</name>
    </ligand>
</feature>
<dbReference type="Gene3D" id="3.90.79.20">
    <property type="match status" value="1"/>
</dbReference>
<feature type="binding site" evidence="8">
    <location>
        <position position="190"/>
    </location>
    <ligand>
        <name>a divalent metal cation</name>
        <dbReference type="ChEBI" id="CHEBI:60240"/>
        <label>3</label>
    </ligand>
</feature>
<feature type="binding site" evidence="8">
    <location>
        <begin position="208"/>
        <end position="215"/>
    </location>
    <ligand>
        <name>substrate</name>
    </ligand>
</feature>
<dbReference type="NCBIfam" id="NF001299">
    <property type="entry name" value="PRK00241.1"/>
    <property type="match status" value="1"/>
</dbReference>
<dbReference type="GO" id="GO:0110153">
    <property type="term" value="F:RNA NAD-cap (NMN-forming) hydrolase activity"/>
    <property type="evidence" value="ECO:0007669"/>
    <property type="project" value="RHEA"/>
</dbReference>
<evidence type="ECO:0000256" key="3">
    <source>
        <dbReference type="ARBA" id="ARBA00022801"/>
    </source>
</evidence>
<feature type="binding site" evidence="8">
    <location>
        <position position="136"/>
    </location>
    <ligand>
        <name>substrate</name>
    </ligand>
</feature>
<keyword evidence="8" id="KW-0862">Zinc</keyword>
<comment type="function">
    <text evidence="8">mRNA decapping enzyme that specifically removes the nicotinamide adenine dinucleotide (NAD) cap from a subset of mRNAs by hydrolyzing the diphosphate linkage to produce nicotinamide mononucleotide (NMN) and 5' monophosphate mRNA. The NAD-cap is present at the 5'-end of some mRNAs and stabilizes RNA against 5'-processing. Has preference for mRNAs with a 5'-end purine. Catalyzes the hydrolysis of a broad range of dinucleotide pyrophosphates.</text>
</comment>
<feature type="short sequence motif" description="Nudix box" evidence="8">
    <location>
        <begin position="175"/>
        <end position="196"/>
    </location>
</feature>
<dbReference type="EMBL" id="FWWU01000009">
    <property type="protein sequence ID" value="SMB91888.1"/>
    <property type="molecule type" value="Genomic_DNA"/>
</dbReference>
<name>A0A1W1VEV8_9DEIO</name>
<comment type="cofactor">
    <cofactor evidence="8">
        <name>Mg(2+)</name>
        <dbReference type="ChEBI" id="CHEBI:18420"/>
    </cofactor>
    <cofactor evidence="8">
        <name>Mn(2+)</name>
        <dbReference type="ChEBI" id="CHEBI:29035"/>
    </cofactor>
    <text evidence="8">Divalent metal cations. Mg(2+) or Mn(2+).</text>
</comment>
<dbReference type="GO" id="GO:0006742">
    <property type="term" value="P:NADP+ catabolic process"/>
    <property type="evidence" value="ECO:0007669"/>
    <property type="project" value="TreeGrafter"/>
</dbReference>
<evidence type="ECO:0000256" key="5">
    <source>
        <dbReference type="ARBA" id="ARBA00023027"/>
    </source>
</evidence>
<comment type="catalytic activity">
    <reaction evidence="8">
        <text>NADH + H2O = reduced beta-nicotinamide D-ribonucleotide + AMP + 2 H(+)</text>
        <dbReference type="Rhea" id="RHEA:48868"/>
        <dbReference type="ChEBI" id="CHEBI:15377"/>
        <dbReference type="ChEBI" id="CHEBI:15378"/>
        <dbReference type="ChEBI" id="CHEBI:57945"/>
        <dbReference type="ChEBI" id="CHEBI:90832"/>
        <dbReference type="ChEBI" id="CHEBI:456215"/>
        <dbReference type="EC" id="3.6.1.22"/>
    </reaction>
</comment>
<evidence type="ECO:0000259" key="9">
    <source>
        <dbReference type="PROSITE" id="PS51462"/>
    </source>
</evidence>
<dbReference type="EC" id="3.6.1.22" evidence="8"/>
<dbReference type="Proteomes" id="UP000192582">
    <property type="component" value="Unassembled WGS sequence"/>
</dbReference>
<feature type="binding site" evidence="8">
    <location>
        <position position="235"/>
    </location>
    <ligand>
        <name>a divalent metal cation</name>
        <dbReference type="ChEBI" id="CHEBI:60240"/>
        <label>3</label>
    </ligand>
</feature>
<dbReference type="GO" id="GO:0008270">
    <property type="term" value="F:zinc ion binding"/>
    <property type="evidence" value="ECO:0007669"/>
    <property type="project" value="UniProtKB-UniRule"/>
</dbReference>
<dbReference type="GO" id="GO:0030145">
    <property type="term" value="F:manganese ion binding"/>
    <property type="evidence" value="ECO:0007669"/>
    <property type="project" value="UniProtKB-UniRule"/>
</dbReference>
<evidence type="ECO:0000313" key="10">
    <source>
        <dbReference type="EMBL" id="SMB91888.1"/>
    </source>
</evidence>
<keyword evidence="3 8" id="KW-0378">Hydrolase</keyword>
<comment type="catalytic activity">
    <reaction evidence="8">
        <text>NAD(+) + H2O = beta-nicotinamide D-ribonucleotide + AMP + 2 H(+)</text>
        <dbReference type="Rhea" id="RHEA:11800"/>
        <dbReference type="ChEBI" id="CHEBI:14649"/>
        <dbReference type="ChEBI" id="CHEBI:15377"/>
        <dbReference type="ChEBI" id="CHEBI:15378"/>
        <dbReference type="ChEBI" id="CHEBI:57540"/>
        <dbReference type="ChEBI" id="CHEBI:456215"/>
        <dbReference type="EC" id="3.6.1.22"/>
    </reaction>
</comment>
<organism evidence="10 11">
    <name type="scientific">Deinococcus hopiensis KR-140</name>
    <dbReference type="NCBI Taxonomy" id="695939"/>
    <lineage>
        <taxon>Bacteria</taxon>
        <taxon>Thermotogati</taxon>
        <taxon>Deinococcota</taxon>
        <taxon>Deinococci</taxon>
        <taxon>Deinococcales</taxon>
        <taxon>Deinococcaceae</taxon>
        <taxon>Deinococcus</taxon>
    </lineage>
</organism>
<dbReference type="PROSITE" id="PS51462">
    <property type="entry name" value="NUDIX"/>
    <property type="match status" value="1"/>
</dbReference>
<dbReference type="PROSITE" id="PS00893">
    <property type="entry name" value="NUDIX_BOX"/>
    <property type="match status" value="1"/>
</dbReference>
<dbReference type="STRING" id="695939.SAMN00790413_01342"/>
<keyword evidence="4 8" id="KW-0460">Magnesium</keyword>
<feature type="binding site" evidence="8">
    <location>
        <position position="190"/>
    </location>
    <ligand>
        <name>a divalent metal cation</name>
        <dbReference type="ChEBI" id="CHEBI:60240"/>
        <label>2</label>
    </ligand>
</feature>
<dbReference type="SUPFAM" id="SSF55811">
    <property type="entry name" value="Nudix"/>
    <property type="match status" value="2"/>
</dbReference>
<comment type="catalytic activity">
    <reaction evidence="7">
        <text>a 5'-end NAD(+)-phospho-ribonucleoside in mRNA + H2O = a 5'-end phospho-adenosine-phospho-ribonucleoside in mRNA + beta-nicotinamide D-ribonucleotide + 2 H(+)</text>
        <dbReference type="Rhea" id="RHEA:60876"/>
        <dbReference type="Rhea" id="RHEA-COMP:15698"/>
        <dbReference type="Rhea" id="RHEA-COMP:15719"/>
        <dbReference type="ChEBI" id="CHEBI:14649"/>
        <dbReference type="ChEBI" id="CHEBI:15377"/>
        <dbReference type="ChEBI" id="CHEBI:15378"/>
        <dbReference type="ChEBI" id="CHEBI:144029"/>
        <dbReference type="ChEBI" id="CHEBI:144051"/>
    </reaction>
    <physiologicalReaction direction="left-to-right" evidence="7">
        <dbReference type="Rhea" id="RHEA:60877"/>
    </physiologicalReaction>
</comment>
<keyword evidence="2 8" id="KW-0479">Metal-binding</keyword>
<evidence type="ECO:0000256" key="8">
    <source>
        <dbReference type="HAMAP-Rule" id="MF_00297"/>
    </source>
</evidence>
<reference evidence="10 11" key="1">
    <citation type="submission" date="2017-04" db="EMBL/GenBank/DDBJ databases">
        <authorList>
            <person name="Afonso C.L."/>
            <person name="Miller P.J."/>
            <person name="Scott M.A."/>
            <person name="Spackman E."/>
            <person name="Goraichik I."/>
            <person name="Dimitrov K.M."/>
            <person name="Suarez D.L."/>
            <person name="Swayne D.E."/>
        </authorList>
    </citation>
    <scope>NUCLEOTIDE SEQUENCE [LARGE SCALE GENOMIC DNA]</scope>
    <source>
        <strain evidence="10 11">KR-140</strain>
    </source>
</reference>
<feature type="domain" description="Nudix hydrolase" evidence="9">
    <location>
        <begin position="137"/>
        <end position="264"/>
    </location>
</feature>
<dbReference type="InterPro" id="IPR000086">
    <property type="entry name" value="NUDIX_hydrolase_dom"/>
</dbReference>
<gene>
    <name evidence="8" type="primary">nudC</name>
    <name evidence="10" type="ORF">SAMN00790413_01342</name>
</gene>
<keyword evidence="5 8" id="KW-0520">NAD</keyword>
<feature type="binding site" evidence="8">
    <location>
        <position position="113"/>
    </location>
    <ligand>
        <name>Zn(2+)</name>
        <dbReference type="ChEBI" id="CHEBI:29105"/>
    </ligand>
</feature>